<feature type="repeat" description="PPR" evidence="3">
    <location>
        <begin position="437"/>
        <end position="471"/>
    </location>
</feature>
<evidence type="ECO:0000256" key="1">
    <source>
        <dbReference type="ARBA" id="ARBA00007626"/>
    </source>
</evidence>
<dbReference type="PROSITE" id="PS51375">
    <property type="entry name" value="PPR"/>
    <property type="match status" value="7"/>
</dbReference>
<feature type="repeat" description="PPR" evidence="3">
    <location>
        <begin position="297"/>
        <end position="331"/>
    </location>
</feature>
<proteinExistence type="inferred from homology"/>
<dbReference type="InterPro" id="IPR050872">
    <property type="entry name" value="PPR_P_subfamily"/>
</dbReference>
<dbReference type="Pfam" id="PF13812">
    <property type="entry name" value="PPR_3"/>
    <property type="match status" value="1"/>
</dbReference>
<dbReference type="AlphaFoldDB" id="A0AA41V002"/>
<feature type="compositionally biased region" description="Polar residues" evidence="4">
    <location>
        <begin position="63"/>
        <end position="77"/>
    </location>
</feature>
<gene>
    <name evidence="5" type="ORF">MKW94_017135</name>
</gene>
<keyword evidence="2" id="KW-0677">Repeat</keyword>
<evidence type="ECO:0000313" key="6">
    <source>
        <dbReference type="Proteomes" id="UP001177140"/>
    </source>
</evidence>
<feature type="repeat" description="PPR" evidence="3">
    <location>
        <begin position="226"/>
        <end position="261"/>
    </location>
</feature>
<evidence type="ECO:0008006" key="7">
    <source>
        <dbReference type="Google" id="ProtNLM"/>
    </source>
</evidence>
<sequence>METLLLSGSNGCGFHNFPTRSSPISPPPPPLLCSPVNPNTPKIKNYKCFCKLTSPTTTVQEFDQDSLHISSPSTTNNKNRDQKTAVSSSSTTSYSERKSTIVEVQNAPNLESALSRYGAILKVQDLNAIMRYFGNSYRWKDVSELFAWMEKHGKLNIGSYSSFIKFMGKGRNPIKALEAYNSIQDESTRTNVSVCNSILGCLIKNGKSESSFELFDQMKQGGLLPDAVTYSTLLSGCMKGKDGYSKAIQLVQEMNRNGLKMDAVIYGSLLAICASNNRCEDAEAYFQQMKNEGYSPNEFHYSSLLNAYSVGGNHSKADALVIDMKSAGLVPNKVFLTTLLKVYVRGGLFEKARVLLAELETLGYAQDEMPYCLLMDALAKAGHIDEAKSVFDEIETRGVKSDGYCHSIMISGFCRSRRMEEAKQLAKDFEARYEKYDLVMLNTLLRAYCRGGEMESVMHLLRKMDELSISPDNNTFHILIKYFCKEKLYQLAYKTMVDMESKGYHPDEELGSALIQNLGKVGAAVEAFSVYNILRYSKRALCRTLHGRILNILISGGLLKDAYVVVKDNAEQISRTSLKKFAISFMRSGNINLINDVVKVLHNSGYKIDQEVCGMAISRYIGEPEKKQLLVQLLQWMSGQGYVVDPASRNLILKNSHLFGRHLIADVLSKQHKMSKELKVQT</sequence>
<evidence type="ECO:0000256" key="3">
    <source>
        <dbReference type="PROSITE-ProRule" id="PRU00708"/>
    </source>
</evidence>
<dbReference type="PANTHER" id="PTHR46128:SF329">
    <property type="entry name" value="MITOCHONDRIAL GROUP I INTRON SPLICING FACTOR DMR1"/>
    <property type="match status" value="1"/>
</dbReference>
<evidence type="ECO:0000256" key="2">
    <source>
        <dbReference type="ARBA" id="ARBA00022737"/>
    </source>
</evidence>
<dbReference type="PANTHER" id="PTHR46128">
    <property type="entry name" value="MITOCHONDRIAL GROUP I INTRON SPLICING FACTOR CCM1"/>
    <property type="match status" value="1"/>
</dbReference>
<dbReference type="EMBL" id="JAJJMA010057817">
    <property type="protein sequence ID" value="MCL7026524.1"/>
    <property type="molecule type" value="Genomic_DNA"/>
</dbReference>
<dbReference type="Pfam" id="PF13041">
    <property type="entry name" value="PPR_2"/>
    <property type="match status" value="3"/>
</dbReference>
<dbReference type="NCBIfam" id="TIGR00756">
    <property type="entry name" value="PPR"/>
    <property type="match status" value="8"/>
</dbReference>
<evidence type="ECO:0000313" key="5">
    <source>
        <dbReference type="EMBL" id="MCL7026524.1"/>
    </source>
</evidence>
<accession>A0AA41V002</accession>
<feature type="repeat" description="PPR" evidence="3">
    <location>
        <begin position="191"/>
        <end position="225"/>
    </location>
</feature>
<reference evidence="5" key="1">
    <citation type="submission" date="2022-03" db="EMBL/GenBank/DDBJ databases">
        <title>A functionally conserved STORR gene fusion in Papaver species that diverged 16.8 million years ago.</title>
        <authorList>
            <person name="Catania T."/>
        </authorList>
    </citation>
    <scope>NUCLEOTIDE SEQUENCE</scope>
    <source>
        <strain evidence="5">S-191538</strain>
    </source>
</reference>
<protein>
    <recommendedName>
        <fullName evidence="7">Pentatricopeptide repeat-containing protein</fullName>
    </recommendedName>
</protein>
<dbReference type="Gene3D" id="1.25.40.10">
    <property type="entry name" value="Tetratricopeptide repeat domain"/>
    <property type="match status" value="4"/>
</dbReference>
<feature type="repeat" description="PPR" evidence="3">
    <location>
        <begin position="262"/>
        <end position="296"/>
    </location>
</feature>
<comment type="caution">
    <text evidence="5">The sequence shown here is derived from an EMBL/GenBank/DDBJ whole genome shotgun (WGS) entry which is preliminary data.</text>
</comment>
<feature type="repeat" description="PPR" evidence="3">
    <location>
        <begin position="367"/>
        <end position="401"/>
    </location>
</feature>
<feature type="region of interest" description="Disordered" evidence="4">
    <location>
        <begin position="63"/>
        <end position="92"/>
    </location>
</feature>
<dbReference type="InterPro" id="IPR011990">
    <property type="entry name" value="TPR-like_helical_dom_sf"/>
</dbReference>
<keyword evidence="6" id="KW-1185">Reference proteome</keyword>
<evidence type="ECO:0000256" key="4">
    <source>
        <dbReference type="SAM" id="MobiDB-lite"/>
    </source>
</evidence>
<dbReference type="InterPro" id="IPR002885">
    <property type="entry name" value="PPR_rpt"/>
</dbReference>
<organism evidence="5 6">
    <name type="scientific">Papaver nudicaule</name>
    <name type="common">Iceland poppy</name>
    <dbReference type="NCBI Taxonomy" id="74823"/>
    <lineage>
        <taxon>Eukaryota</taxon>
        <taxon>Viridiplantae</taxon>
        <taxon>Streptophyta</taxon>
        <taxon>Embryophyta</taxon>
        <taxon>Tracheophyta</taxon>
        <taxon>Spermatophyta</taxon>
        <taxon>Magnoliopsida</taxon>
        <taxon>Ranunculales</taxon>
        <taxon>Papaveraceae</taxon>
        <taxon>Papaveroideae</taxon>
        <taxon>Papaver</taxon>
    </lineage>
</organism>
<feature type="repeat" description="PPR" evidence="3">
    <location>
        <begin position="472"/>
        <end position="506"/>
    </location>
</feature>
<comment type="similarity">
    <text evidence="1">Belongs to the PPR family. P subfamily.</text>
</comment>
<dbReference type="Proteomes" id="UP001177140">
    <property type="component" value="Unassembled WGS sequence"/>
</dbReference>
<name>A0AA41V002_PAPNU</name>
<dbReference type="Pfam" id="PF01535">
    <property type="entry name" value="PPR"/>
    <property type="match status" value="1"/>
</dbReference>